<keyword evidence="5 9" id="KW-1133">Transmembrane helix</keyword>
<evidence type="ECO:0000256" key="6">
    <source>
        <dbReference type="ARBA" id="ARBA00023133"/>
    </source>
</evidence>
<evidence type="ECO:0000256" key="8">
    <source>
        <dbReference type="ARBA" id="ARBA00047690"/>
    </source>
</evidence>
<dbReference type="InterPro" id="IPR030470">
    <property type="entry name" value="UbiA_prenylTrfase_CS"/>
</dbReference>
<comment type="pathway">
    <text evidence="9">Porphyrin-containing compound metabolism; heme O biosynthesis; heme O from protoheme: step 1/1.</text>
</comment>
<evidence type="ECO:0000313" key="11">
    <source>
        <dbReference type="Proteomes" id="UP000622317"/>
    </source>
</evidence>
<dbReference type="GO" id="GO:0005886">
    <property type="term" value="C:plasma membrane"/>
    <property type="evidence" value="ECO:0007669"/>
    <property type="project" value="UniProtKB-SubCell"/>
</dbReference>
<keyword evidence="11" id="KW-1185">Reference proteome</keyword>
<comment type="miscellaneous">
    <text evidence="9">Carbon 2 of the heme B porphyrin ring is defined according to the Fischer nomenclature.</text>
</comment>
<dbReference type="InterPro" id="IPR006369">
    <property type="entry name" value="Protohaem_IX_farnesylTrfase"/>
</dbReference>
<accession>A0A927F8P0</accession>
<feature type="transmembrane region" description="Helical" evidence="9">
    <location>
        <begin position="65"/>
        <end position="80"/>
    </location>
</feature>
<keyword evidence="6 9" id="KW-0350">Heme biosynthesis</keyword>
<evidence type="ECO:0000256" key="3">
    <source>
        <dbReference type="ARBA" id="ARBA00022679"/>
    </source>
</evidence>
<dbReference type="PROSITE" id="PS00943">
    <property type="entry name" value="UBIA"/>
    <property type="match status" value="1"/>
</dbReference>
<evidence type="ECO:0000313" key="10">
    <source>
        <dbReference type="EMBL" id="MBD5779771.1"/>
    </source>
</evidence>
<comment type="subcellular location">
    <subcellularLocation>
        <location evidence="9">Cell membrane</location>
        <topology evidence="9">Multi-pass membrane protein</topology>
    </subcellularLocation>
    <subcellularLocation>
        <location evidence="1">Membrane</location>
        <topology evidence="1">Multi-pass membrane protein</topology>
    </subcellularLocation>
</comment>
<comment type="similarity">
    <text evidence="9">Belongs to the UbiA prenyltransferase family. Protoheme IX farnesyltransferase subfamily.</text>
</comment>
<dbReference type="GO" id="GO:0048034">
    <property type="term" value="P:heme O biosynthetic process"/>
    <property type="evidence" value="ECO:0007669"/>
    <property type="project" value="UniProtKB-UniRule"/>
</dbReference>
<comment type="catalytic activity">
    <reaction evidence="8 9">
        <text>heme b + (2E,6E)-farnesyl diphosphate + H2O = Fe(II)-heme o + diphosphate</text>
        <dbReference type="Rhea" id="RHEA:28070"/>
        <dbReference type="ChEBI" id="CHEBI:15377"/>
        <dbReference type="ChEBI" id="CHEBI:33019"/>
        <dbReference type="ChEBI" id="CHEBI:60344"/>
        <dbReference type="ChEBI" id="CHEBI:60530"/>
        <dbReference type="ChEBI" id="CHEBI:175763"/>
        <dbReference type="EC" id="2.5.1.141"/>
    </reaction>
</comment>
<gene>
    <name evidence="10" type="primary">cyoE</name>
    <name evidence="9" type="synonym">ctaB</name>
    <name evidence="10" type="ORF">IEN85_09730</name>
</gene>
<keyword evidence="3 9" id="KW-0808">Transferase</keyword>
<feature type="transmembrane region" description="Helical" evidence="9">
    <location>
        <begin position="86"/>
        <end position="110"/>
    </location>
</feature>
<dbReference type="NCBIfam" id="TIGR01473">
    <property type="entry name" value="cyoE_ctaB"/>
    <property type="match status" value="1"/>
</dbReference>
<dbReference type="PANTHER" id="PTHR43448">
    <property type="entry name" value="PROTOHEME IX FARNESYLTRANSFERASE, MITOCHONDRIAL"/>
    <property type="match status" value="1"/>
</dbReference>
<feature type="transmembrane region" description="Helical" evidence="9">
    <location>
        <begin position="131"/>
        <end position="152"/>
    </location>
</feature>
<dbReference type="InterPro" id="IPR000537">
    <property type="entry name" value="UbiA_prenyltransferase"/>
</dbReference>
<reference evidence="10" key="1">
    <citation type="submission" date="2020-09" db="EMBL/GenBank/DDBJ databases">
        <title>Pelagicoccus enzymogenes sp. nov. with an EPS production, isolated from marine sediment.</title>
        <authorList>
            <person name="Feng X."/>
        </authorList>
    </citation>
    <scope>NUCLEOTIDE SEQUENCE</scope>
    <source>
        <strain evidence="10">NFK12</strain>
    </source>
</reference>
<evidence type="ECO:0000256" key="4">
    <source>
        <dbReference type="ARBA" id="ARBA00022692"/>
    </source>
</evidence>
<feature type="transmembrane region" description="Helical" evidence="9">
    <location>
        <begin position="258"/>
        <end position="277"/>
    </location>
</feature>
<comment type="caution">
    <text evidence="10">The sequence shown here is derived from an EMBL/GenBank/DDBJ whole genome shotgun (WGS) entry which is preliminary data.</text>
</comment>
<name>A0A927F8P0_9BACT</name>
<keyword evidence="2 9" id="KW-1003">Cell membrane</keyword>
<dbReference type="PANTHER" id="PTHR43448:SF2">
    <property type="entry name" value="PROTOHEME IX FARNESYLTRANSFERASE, MITOCHONDRIAL"/>
    <property type="match status" value="1"/>
</dbReference>
<feature type="transmembrane region" description="Helical" evidence="9">
    <location>
        <begin position="210"/>
        <end position="229"/>
    </location>
</feature>
<proteinExistence type="inferred from homology"/>
<dbReference type="InterPro" id="IPR044878">
    <property type="entry name" value="UbiA_sf"/>
</dbReference>
<evidence type="ECO:0000256" key="2">
    <source>
        <dbReference type="ARBA" id="ARBA00022475"/>
    </source>
</evidence>
<organism evidence="10 11">
    <name type="scientific">Pelagicoccus enzymogenes</name>
    <dbReference type="NCBI Taxonomy" id="2773457"/>
    <lineage>
        <taxon>Bacteria</taxon>
        <taxon>Pseudomonadati</taxon>
        <taxon>Verrucomicrobiota</taxon>
        <taxon>Opitutia</taxon>
        <taxon>Puniceicoccales</taxon>
        <taxon>Pelagicoccaceae</taxon>
        <taxon>Pelagicoccus</taxon>
    </lineage>
</organism>
<evidence type="ECO:0000256" key="7">
    <source>
        <dbReference type="ARBA" id="ARBA00023136"/>
    </source>
</evidence>
<comment type="function">
    <text evidence="9">Converts heme B (protoheme IX) to heme O by substitution of the vinyl group on carbon 2 of heme B porphyrin ring with a hydroxyethyl farnesyl side group.</text>
</comment>
<dbReference type="EMBL" id="JACYFG010000013">
    <property type="protein sequence ID" value="MBD5779771.1"/>
    <property type="molecule type" value="Genomic_DNA"/>
</dbReference>
<dbReference type="GO" id="GO:0008495">
    <property type="term" value="F:protoheme IX farnesyltransferase activity"/>
    <property type="evidence" value="ECO:0007669"/>
    <property type="project" value="UniProtKB-UniRule"/>
</dbReference>
<feature type="transmembrane region" description="Helical" evidence="9">
    <location>
        <begin position="187"/>
        <end position="204"/>
    </location>
</feature>
<evidence type="ECO:0000256" key="9">
    <source>
        <dbReference type="HAMAP-Rule" id="MF_00154"/>
    </source>
</evidence>
<evidence type="ECO:0000256" key="1">
    <source>
        <dbReference type="ARBA" id="ARBA00004141"/>
    </source>
</evidence>
<dbReference type="GO" id="GO:0006784">
    <property type="term" value="P:heme A biosynthetic process"/>
    <property type="evidence" value="ECO:0007669"/>
    <property type="project" value="TreeGrafter"/>
</dbReference>
<dbReference type="Proteomes" id="UP000622317">
    <property type="component" value="Unassembled WGS sequence"/>
</dbReference>
<protein>
    <recommendedName>
        <fullName evidence="9">Protoheme IX farnesyltransferase</fullName>
        <ecNumber evidence="9">2.5.1.141</ecNumber>
    </recommendedName>
    <alternativeName>
        <fullName evidence="9">Heme B farnesyltransferase</fullName>
    </alternativeName>
    <alternativeName>
        <fullName evidence="9">Heme O synthase</fullName>
    </alternativeName>
</protein>
<dbReference type="Gene3D" id="1.10.357.140">
    <property type="entry name" value="UbiA prenyltransferase"/>
    <property type="match status" value="1"/>
</dbReference>
<dbReference type="EC" id="2.5.1.141" evidence="9"/>
<keyword evidence="4 9" id="KW-0812">Transmembrane</keyword>
<feature type="transmembrane region" description="Helical" evidence="9">
    <location>
        <begin position="158"/>
        <end position="175"/>
    </location>
</feature>
<evidence type="ECO:0000256" key="5">
    <source>
        <dbReference type="ARBA" id="ARBA00022989"/>
    </source>
</evidence>
<dbReference type="AlphaFoldDB" id="A0A927F8P0"/>
<dbReference type="RefSeq" id="WP_191616897.1">
    <property type="nucleotide sequence ID" value="NZ_JACYFG010000013.1"/>
</dbReference>
<dbReference type="HAMAP" id="MF_00154">
    <property type="entry name" value="CyoE_CtaB"/>
    <property type="match status" value="1"/>
</dbReference>
<keyword evidence="7 9" id="KW-0472">Membrane</keyword>
<dbReference type="CDD" id="cd13957">
    <property type="entry name" value="PT_UbiA_Cox10"/>
    <property type="match status" value="1"/>
</dbReference>
<dbReference type="Pfam" id="PF01040">
    <property type="entry name" value="UbiA"/>
    <property type="match status" value="1"/>
</dbReference>
<sequence>MSKKPLETWLALNLMYIKANQADLAYNGSMKPDYVQQAVAPLAKRSAAEATATARALFALTKPRLAFFTILTAIATYVATADGHGLLHACVTLFGVSCSAGGALSLNQWLERKLDARMERTCQRPLPARQVSPRSALLFSASLSFIGILTLGTMVSPISAFLALTTILVYGFVYTPLKRRTRWATEIGALSGALPPLIGTAATGNPTAPIGTSLFLIILIWQMPHFYAIGWRYRADYRNAGFRLLSTRDYDGRKTARWTLGYSLALLALPIVLYGFGLAALPLLIAATLAGSDLTLAAFRFCRSKSEQSSKRLFFATIRYLPIALTGACIPY</sequence>